<keyword evidence="2" id="KW-0489">Methyltransferase</keyword>
<protein>
    <submittedName>
        <fullName evidence="2">Class I SAM-dependent methyltransferase</fullName>
        <ecNumber evidence="2">2.1.1.-</ecNumber>
    </submittedName>
</protein>
<feature type="domain" description="Methyltransferase" evidence="1">
    <location>
        <begin position="90"/>
        <end position="197"/>
    </location>
</feature>
<evidence type="ECO:0000313" key="3">
    <source>
        <dbReference type="Proteomes" id="UP001548832"/>
    </source>
</evidence>
<keyword evidence="3" id="KW-1185">Reference proteome</keyword>
<proteinExistence type="predicted"/>
<dbReference type="GO" id="GO:0008168">
    <property type="term" value="F:methyltransferase activity"/>
    <property type="evidence" value="ECO:0007669"/>
    <property type="project" value="UniProtKB-KW"/>
</dbReference>
<keyword evidence="2" id="KW-0808">Transferase</keyword>
<dbReference type="InterPro" id="IPR025714">
    <property type="entry name" value="Methyltranfer_dom"/>
</dbReference>
<dbReference type="SUPFAM" id="SSF53335">
    <property type="entry name" value="S-adenosyl-L-methionine-dependent methyltransferases"/>
    <property type="match status" value="1"/>
</dbReference>
<accession>A0ABV2D765</accession>
<reference evidence="2 3" key="1">
    <citation type="submission" date="2024-06" db="EMBL/GenBank/DDBJ databases">
        <authorList>
            <person name="Kim D.-U."/>
        </authorList>
    </citation>
    <scope>NUCLEOTIDE SEQUENCE [LARGE SCALE GENOMIC DNA]</scope>
    <source>
        <strain evidence="2 3">KACC15460</strain>
    </source>
</reference>
<comment type="caution">
    <text evidence="2">The sequence shown here is derived from an EMBL/GenBank/DDBJ whole genome shotgun (WGS) entry which is preliminary data.</text>
</comment>
<name>A0ABV2D765_9HYPH</name>
<dbReference type="Proteomes" id="UP001548832">
    <property type="component" value="Unassembled WGS sequence"/>
</dbReference>
<dbReference type="RefSeq" id="WP_354457945.1">
    <property type="nucleotide sequence ID" value="NZ_JBEWSZ010000001.1"/>
</dbReference>
<organism evidence="2 3">
    <name type="scientific">Mesorhizobium shangrilense</name>
    <dbReference type="NCBI Taxonomy" id="460060"/>
    <lineage>
        <taxon>Bacteria</taxon>
        <taxon>Pseudomonadati</taxon>
        <taxon>Pseudomonadota</taxon>
        <taxon>Alphaproteobacteria</taxon>
        <taxon>Hyphomicrobiales</taxon>
        <taxon>Phyllobacteriaceae</taxon>
        <taxon>Mesorhizobium</taxon>
    </lineage>
</organism>
<dbReference type="Pfam" id="PF13847">
    <property type="entry name" value="Methyltransf_31"/>
    <property type="match status" value="1"/>
</dbReference>
<gene>
    <name evidence="2" type="ORF">ABVQ20_02660</name>
</gene>
<dbReference type="InterPro" id="IPR029063">
    <property type="entry name" value="SAM-dependent_MTases_sf"/>
</dbReference>
<dbReference type="CDD" id="cd02440">
    <property type="entry name" value="AdoMet_MTases"/>
    <property type="match status" value="1"/>
</dbReference>
<dbReference type="EMBL" id="JBEWSZ010000001">
    <property type="protein sequence ID" value="MET2825870.1"/>
    <property type="molecule type" value="Genomic_DNA"/>
</dbReference>
<evidence type="ECO:0000313" key="2">
    <source>
        <dbReference type="EMBL" id="MET2825870.1"/>
    </source>
</evidence>
<dbReference type="Gene3D" id="3.40.50.150">
    <property type="entry name" value="Vaccinia Virus protein VP39"/>
    <property type="match status" value="1"/>
</dbReference>
<evidence type="ECO:0000259" key="1">
    <source>
        <dbReference type="Pfam" id="PF13847"/>
    </source>
</evidence>
<dbReference type="EC" id="2.1.1.-" evidence="2"/>
<dbReference type="GO" id="GO:0032259">
    <property type="term" value="P:methylation"/>
    <property type="evidence" value="ECO:0007669"/>
    <property type="project" value="UniProtKB-KW"/>
</dbReference>
<sequence>MQWITWKPRKIRAEAVTANLAFVQSNYELIVSREQDFYHGERPSASIPGIFTYWAVKYLSPRLREMFNAASIEEFYANEIERVAPDGPLSILSLGSGEASTELEIAIILVARGRTVKFYGTDISPAMSEAGRQNAEAKGLANSFEFLTCDINKQFPPTDATIVLANHSLHHFVELEFIFSNVRRQIGAEGAFITNDMIGRNGHQRWPEVRGFVEAFWRLLPVDKRVDRIHNIRKMEFKDFDCANGTFEGIRAQDILPLCLQTFNFERFLGTGGIPDVFLDRMYGGNFSHDDPVDTAFVDVLENTNTSLALLGLVKPTIMFATMRNKPIECAYWPAHPSVAMRHPD</sequence>